<sequence length="86" mass="9367">MVLASTATASPRLVSSRMHTFDVSVETLEGCVMDAKEPRLEEEEEEEVREGGRKGGKMEGPLRLSPGTCNASCLRPGDVAYANRLR</sequence>
<reference evidence="2 3" key="2">
    <citation type="submission" date="2018-11" db="EMBL/GenBank/DDBJ databases">
        <authorList>
            <consortium name="Pathogen Informatics"/>
        </authorList>
    </citation>
    <scope>NUCLEOTIDE SEQUENCE [LARGE SCALE GENOMIC DNA]</scope>
</reference>
<protein>
    <submittedName>
        <fullName evidence="2 4">Uncharacterized protein</fullName>
    </submittedName>
</protein>
<evidence type="ECO:0000313" key="2">
    <source>
        <dbReference type="EMBL" id="VDM25226.1"/>
    </source>
</evidence>
<dbReference type="Proteomes" id="UP000274429">
    <property type="component" value="Unassembled WGS sequence"/>
</dbReference>
<feature type="region of interest" description="Disordered" evidence="1">
    <location>
        <begin position="35"/>
        <end position="66"/>
    </location>
</feature>
<evidence type="ECO:0000256" key="1">
    <source>
        <dbReference type="SAM" id="MobiDB-lite"/>
    </source>
</evidence>
<organism evidence="4">
    <name type="scientific">Hydatigena taeniaeformis</name>
    <name type="common">Feline tapeworm</name>
    <name type="synonym">Taenia taeniaeformis</name>
    <dbReference type="NCBI Taxonomy" id="6205"/>
    <lineage>
        <taxon>Eukaryota</taxon>
        <taxon>Metazoa</taxon>
        <taxon>Spiralia</taxon>
        <taxon>Lophotrochozoa</taxon>
        <taxon>Platyhelminthes</taxon>
        <taxon>Cestoda</taxon>
        <taxon>Eucestoda</taxon>
        <taxon>Cyclophyllidea</taxon>
        <taxon>Taeniidae</taxon>
        <taxon>Hydatigera</taxon>
    </lineage>
</organism>
<evidence type="ECO:0000313" key="4">
    <source>
        <dbReference type="WBParaSite" id="TTAC_0000459701-mRNA-1"/>
    </source>
</evidence>
<reference evidence="4" key="1">
    <citation type="submission" date="2017-02" db="UniProtKB">
        <authorList>
            <consortium name="WormBaseParasite"/>
        </authorList>
    </citation>
    <scope>IDENTIFICATION</scope>
</reference>
<keyword evidence="3" id="KW-1185">Reference proteome</keyword>
<dbReference type="WBParaSite" id="TTAC_0000459701-mRNA-1">
    <property type="protein sequence ID" value="TTAC_0000459701-mRNA-1"/>
    <property type="gene ID" value="TTAC_0000459701"/>
</dbReference>
<evidence type="ECO:0000313" key="3">
    <source>
        <dbReference type="Proteomes" id="UP000274429"/>
    </source>
</evidence>
<dbReference type="EMBL" id="UYWX01004812">
    <property type="protein sequence ID" value="VDM25226.1"/>
    <property type="molecule type" value="Genomic_DNA"/>
</dbReference>
<name>A0A0R3WV07_HYDTA</name>
<gene>
    <name evidence="2" type="ORF">TTAC_LOCUS4582</name>
</gene>
<accession>A0A0R3WV07</accession>
<proteinExistence type="predicted"/>
<dbReference type="AlphaFoldDB" id="A0A0R3WV07"/>